<protein>
    <submittedName>
        <fullName evidence="3">EamA family transporter</fullName>
    </submittedName>
</protein>
<feature type="transmembrane region" description="Helical" evidence="1">
    <location>
        <begin position="108"/>
        <end position="137"/>
    </location>
</feature>
<feature type="transmembrane region" description="Helical" evidence="1">
    <location>
        <begin position="280"/>
        <end position="297"/>
    </location>
</feature>
<feature type="transmembrane region" description="Helical" evidence="1">
    <location>
        <begin position="158"/>
        <end position="176"/>
    </location>
</feature>
<feature type="domain" description="EamA" evidence="2">
    <location>
        <begin position="2"/>
        <end position="138"/>
    </location>
</feature>
<evidence type="ECO:0000259" key="2">
    <source>
        <dbReference type="Pfam" id="PF00892"/>
    </source>
</evidence>
<dbReference type="RefSeq" id="WP_152810480.1">
    <property type="nucleotide sequence ID" value="NZ_WHNW01000007.1"/>
</dbReference>
<evidence type="ECO:0000313" key="4">
    <source>
        <dbReference type="Proteomes" id="UP000471298"/>
    </source>
</evidence>
<accession>A0A6N7EY65</accession>
<sequence length="298" mass="32272">MLWAFITVFAALMQALRNAGQKTLGTHLPVLIVTWVRFAFGLPIAAGLVLLLFADKSPANQLQTAFLSYAAIAALAQFSGALCAVKLLNRRNFAVGATLVKSETLFAALLSLFLLGESLSLVAWLSVAIGVTGVFIISVQQANLDAATLIKKLDTPSAGLGLLSGLLFAIAAIYIRKANLSLTDSTSYQAASLTLLTVLFAQSLLGGCYIALLSPTLFKSIRRHLKACLFIGTVSVLGSFGWFWAYALQNITLVKTLGHLEILFAMAITWRYFREKIHWLEYLAILMIVGSSLLVIWL</sequence>
<gene>
    <name evidence="3" type="ORF">GCU85_07065</name>
</gene>
<evidence type="ECO:0000256" key="1">
    <source>
        <dbReference type="SAM" id="Phobius"/>
    </source>
</evidence>
<feature type="transmembrane region" description="Helical" evidence="1">
    <location>
        <begin position="253"/>
        <end position="273"/>
    </location>
</feature>
<keyword evidence="1" id="KW-1133">Transmembrane helix</keyword>
<feature type="transmembrane region" description="Helical" evidence="1">
    <location>
        <begin position="225"/>
        <end position="247"/>
    </location>
</feature>
<keyword evidence="4" id="KW-1185">Reference proteome</keyword>
<reference evidence="3 4" key="1">
    <citation type="submission" date="2019-10" db="EMBL/GenBank/DDBJ databases">
        <title>Cardiobacteriales fam. a chemoheterotrophic member of the order Cardiobacteriales, and proposal of Cardiobacteriales fam. nov.</title>
        <authorList>
            <person name="Wang C."/>
        </authorList>
    </citation>
    <scope>NUCLEOTIDE SEQUENCE [LARGE SCALE GENOMIC DNA]</scope>
    <source>
        <strain evidence="3 4">ML27</strain>
    </source>
</reference>
<name>A0A6N7EY65_9GAMM</name>
<keyword evidence="1" id="KW-0472">Membrane</keyword>
<proteinExistence type="predicted"/>
<dbReference type="InterPro" id="IPR037185">
    <property type="entry name" value="EmrE-like"/>
</dbReference>
<feature type="transmembrane region" description="Helical" evidence="1">
    <location>
        <begin position="35"/>
        <end position="54"/>
    </location>
</feature>
<dbReference type="EMBL" id="WHNW01000007">
    <property type="protein sequence ID" value="MPV86490.1"/>
    <property type="molecule type" value="Genomic_DNA"/>
</dbReference>
<dbReference type="Pfam" id="PF00892">
    <property type="entry name" value="EamA"/>
    <property type="match status" value="2"/>
</dbReference>
<feature type="domain" description="EamA" evidence="2">
    <location>
        <begin position="160"/>
        <end position="296"/>
    </location>
</feature>
<dbReference type="GO" id="GO:0016020">
    <property type="term" value="C:membrane"/>
    <property type="evidence" value="ECO:0007669"/>
    <property type="project" value="InterPro"/>
</dbReference>
<feature type="transmembrane region" description="Helical" evidence="1">
    <location>
        <begin position="66"/>
        <end position="88"/>
    </location>
</feature>
<organism evidence="3 4">
    <name type="scientific">Ostreibacterium oceani</name>
    <dbReference type="NCBI Taxonomy" id="2654998"/>
    <lineage>
        <taxon>Bacteria</taxon>
        <taxon>Pseudomonadati</taxon>
        <taxon>Pseudomonadota</taxon>
        <taxon>Gammaproteobacteria</taxon>
        <taxon>Cardiobacteriales</taxon>
        <taxon>Ostreibacteriaceae</taxon>
        <taxon>Ostreibacterium</taxon>
    </lineage>
</organism>
<dbReference type="SUPFAM" id="SSF103481">
    <property type="entry name" value="Multidrug resistance efflux transporter EmrE"/>
    <property type="match status" value="2"/>
</dbReference>
<dbReference type="InterPro" id="IPR000620">
    <property type="entry name" value="EamA_dom"/>
</dbReference>
<dbReference type="AlphaFoldDB" id="A0A6N7EY65"/>
<feature type="transmembrane region" description="Helical" evidence="1">
    <location>
        <begin position="188"/>
        <end position="213"/>
    </location>
</feature>
<dbReference type="InParanoid" id="A0A6N7EY65"/>
<keyword evidence="1" id="KW-0812">Transmembrane</keyword>
<dbReference type="Proteomes" id="UP000471298">
    <property type="component" value="Unassembled WGS sequence"/>
</dbReference>
<evidence type="ECO:0000313" key="3">
    <source>
        <dbReference type="EMBL" id="MPV86490.1"/>
    </source>
</evidence>
<comment type="caution">
    <text evidence="3">The sequence shown here is derived from an EMBL/GenBank/DDBJ whole genome shotgun (WGS) entry which is preliminary data.</text>
</comment>